<organism evidence="2 3">
    <name type="scientific">Halorientalis persicus</name>
    <dbReference type="NCBI Taxonomy" id="1367881"/>
    <lineage>
        <taxon>Archaea</taxon>
        <taxon>Methanobacteriati</taxon>
        <taxon>Methanobacteriota</taxon>
        <taxon>Stenosarchaea group</taxon>
        <taxon>Halobacteria</taxon>
        <taxon>Halobacteriales</taxon>
        <taxon>Haloarculaceae</taxon>
        <taxon>Halorientalis</taxon>
    </lineage>
</organism>
<evidence type="ECO:0000256" key="1">
    <source>
        <dbReference type="SAM" id="Phobius"/>
    </source>
</evidence>
<evidence type="ECO:0000313" key="2">
    <source>
        <dbReference type="EMBL" id="SEN83961.1"/>
    </source>
</evidence>
<feature type="transmembrane region" description="Helical" evidence="1">
    <location>
        <begin position="76"/>
        <end position="95"/>
    </location>
</feature>
<dbReference type="EMBL" id="FOCX01000005">
    <property type="protein sequence ID" value="SEN83961.1"/>
    <property type="molecule type" value="Genomic_DNA"/>
</dbReference>
<evidence type="ECO:0000313" key="3">
    <source>
        <dbReference type="Proteomes" id="UP000198775"/>
    </source>
</evidence>
<gene>
    <name evidence="2" type="ORF">SAMN05216388_1005174</name>
</gene>
<dbReference type="OrthoDB" id="240672at2157"/>
<keyword evidence="3" id="KW-1185">Reference proteome</keyword>
<dbReference type="AlphaFoldDB" id="A0A1H8JTR9"/>
<keyword evidence="1" id="KW-0812">Transmembrane</keyword>
<name>A0A1H8JTR9_9EURY</name>
<feature type="transmembrane region" description="Helical" evidence="1">
    <location>
        <begin position="12"/>
        <end position="33"/>
    </location>
</feature>
<dbReference type="RefSeq" id="WP_092658923.1">
    <property type="nucleotide sequence ID" value="NZ_FOCX01000005.1"/>
</dbReference>
<reference evidence="3" key="1">
    <citation type="submission" date="2016-10" db="EMBL/GenBank/DDBJ databases">
        <authorList>
            <person name="Varghese N."/>
            <person name="Submissions S."/>
        </authorList>
    </citation>
    <scope>NUCLEOTIDE SEQUENCE [LARGE SCALE GENOMIC DNA]</scope>
    <source>
        <strain evidence="3">IBRC-M 10043</strain>
    </source>
</reference>
<dbReference type="Proteomes" id="UP000198775">
    <property type="component" value="Unassembled WGS sequence"/>
</dbReference>
<accession>A0A1H8JTR9</accession>
<keyword evidence="1" id="KW-1133">Transmembrane helix</keyword>
<feature type="transmembrane region" description="Helical" evidence="1">
    <location>
        <begin position="45"/>
        <end position="64"/>
    </location>
</feature>
<proteinExistence type="predicted"/>
<sequence length="103" mass="11247">MNESDAQVLRIFLVWELGALLVLFGVVAGTFVGIETPASPYDRSLRLAAVAFFAVELLIPLAVYLDARGREGVDEIWVHVSAMPIVNIFGLLGYLDARKRAGD</sequence>
<protein>
    <submittedName>
        <fullName evidence="2">Uncharacterized protein</fullName>
    </submittedName>
</protein>
<keyword evidence="1" id="KW-0472">Membrane</keyword>